<organism evidence="2 3">
    <name type="scientific">Opisthorchis viverrini</name>
    <name type="common">Southeast Asian liver fluke</name>
    <dbReference type="NCBI Taxonomy" id="6198"/>
    <lineage>
        <taxon>Eukaryota</taxon>
        <taxon>Metazoa</taxon>
        <taxon>Spiralia</taxon>
        <taxon>Lophotrochozoa</taxon>
        <taxon>Platyhelminthes</taxon>
        <taxon>Trematoda</taxon>
        <taxon>Digenea</taxon>
        <taxon>Opisthorchiida</taxon>
        <taxon>Opisthorchiata</taxon>
        <taxon>Opisthorchiidae</taxon>
        <taxon>Opisthorchis</taxon>
    </lineage>
</organism>
<dbReference type="Proteomes" id="UP000054324">
    <property type="component" value="Unassembled WGS sequence"/>
</dbReference>
<reference evidence="2 3" key="1">
    <citation type="submission" date="2013-11" db="EMBL/GenBank/DDBJ databases">
        <title>Opisthorchis viverrini - life in the bile duct.</title>
        <authorList>
            <person name="Young N.D."/>
            <person name="Nagarajan N."/>
            <person name="Lin S.J."/>
            <person name="Korhonen P.K."/>
            <person name="Jex A.R."/>
            <person name="Hall R.S."/>
            <person name="Safavi-Hemami H."/>
            <person name="Kaewkong W."/>
            <person name="Bertrand D."/>
            <person name="Gao S."/>
            <person name="Seet Q."/>
            <person name="Wongkham S."/>
            <person name="Teh B.T."/>
            <person name="Wongkham C."/>
            <person name="Intapan P.M."/>
            <person name="Maleewong W."/>
            <person name="Yang X."/>
            <person name="Hu M."/>
            <person name="Wang Z."/>
            <person name="Hofmann A."/>
            <person name="Sternberg P.W."/>
            <person name="Tan P."/>
            <person name="Wang J."/>
            <person name="Gasser R.B."/>
        </authorList>
    </citation>
    <scope>NUCLEOTIDE SEQUENCE [LARGE SCALE GENOMIC DNA]</scope>
</reference>
<sequence>MWSPERLDRREIQDGRISDQANNPDHTESESSKRLNSLSILEGVNLNQDPVYPKVNTNLICVRDSTWDSTNKVLEKISELRLVKFFGCVADRFYLKILVHEYTASHAVSERQTIKSKTMEDSRKMLTHKPHTGLPQVCAIVPFGKTRYSQTVFRMQLGL</sequence>
<evidence type="ECO:0000256" key="1">
    <source>
        <dbReference type="SAM" id="MobiDB-lite"/>
    </source>
</evidence>
<name>A0A074ZIH2_OPIVI</name>
<dbReference type="KEGG" id="ovi:T265_06060"/>
<dbReference type="AlphaFoldDB" id="A0A074ZIH2"/>
<dbReference type="GeneID" id="20320242"/>
<evidence type="ECO:0000313" key="3">
    <source>
        <dbReference type="Proteomes" id="UP000054324"/>
    </source>
</evidence>
<dbReference type="CTD" id="20320242"/>
<feature type="region of interest" description="Disordered" evidence="1">
    <location>
        <begin position="12"/>
        <end position="34"/>
    </location>
</feature>
<evidence type="ECO:0000313" key="2">
    <source>
        <dbReference type="EMBL" id="KER26781.1"/>
    </source>
</evidence>
<gene>
    <name evidence="2" type="ORF">T265_06060</name>
</gene>
<keyword evidence="3" id="KW-1185">Reference proteome</keyword>
<accession>A0A074ZIH2</accession>
<dbReference type="OrthoDB" id="2401965at2759"/>
<dbReference type="RefSeq" id="XP_009169494.1">
    <property type="nucleotide sequence ID" value="XM_009171230.1"/>
</dbReference>
<dbReference type="EMBL" id="KL596739">
    <property type="protein sequence ID" value="KER26781.1"/>
    <property type="molecule type" value="Genomic_DNA"/>
</dbReference>
<proteinExistence type="predicted"/>
<protein>
    <submittedName>
        <fullName evidence="2">Uncharacterized protein</fullName>
    </submittedName>
</protein>